<dbReference type="Proteomes" id="UP000677918">
    <property type="component" value="Unassembled WGS sequence"/>
</dbReference>
<dbReference type="AlphaFoldDB" id="A0A8J4M1W7"/>
<proteinExistence type="predicted"/>
<evidence type="ECO:0000313" key="1">
    <source>
        <dbReference type="EMBL" id="GIQ67911.1"/>
    </source>
</evidence>
<gene>
    <name evidence="1" type="ORF">XYCOK13_07350</name>
</gene>
<protein>
    <submittedName>
        <fullName evidence="1">Uncharacterized protein</fullName>
    </submittedName>
</protein>
<comment type="caution">
    <text evidence="1">The sequence shown here is derived from an EMBL/GenBank/DDBJ whole genome shotgun (WGS) entry which is preliminary data.</text>
</comment>
<accession>A0A8J4M1W7</accession>
<sequence>MFLWYKEYLMPWTEKYIYLENTHRNPLANDDLARRLLDYFNQH</sequence>
<evidence type="ECO:0000313" key="2">
    <source>
        <dbReference type="Proteomes" id="UP000677918"/>
    </source>
</evidence>
<reference evidence="1" key="1">
    <citation type="submission" date="2021-04" db="EMBL/GenBank/DDBJ databases">
        <title>Draft genome sequence of Xylanibacillus composti strain K13.</title>
        <authorList>
            <person name="Uke A."/>
            <person name="Chhe C."/>
            <person name="Baramee S."/>
            <person name="Kosugi A."/>
        </authorList>
    </citation>
    <scope>NUCLEOTIDE SEQUENCE</scope>
    <source>
        <strain evidence="1">K13</strain>
    </source>
</reference>
<organism evidence="1 2">
    <name type="scientific">Xylanibacillus composti</name>
    <dbReference type="NCBI Taxonomy" id="1572762"/>
    <lineage>
        <taxon>Bacteria</taxon>
        <taxon>Bacillati</taxon>
        <taxon>Bacillota</taxon>
        <taxon>Bacilli</taxon>
        <taxon>Bacillales</taxon>
        <taxon>Paenibacillaceae</taxon>
        <taxon>Xylanibacillus</taxon>
    </lineage>
</organism>
<keyword evidence="2" id="KW-1185">Reference proteome</keyword>
<name>A0A8J4M1W7_9BACL</name>
<dbReference type="EMBL" id="BOVK01000011">
    <property type="protein sequence ID" value="GIQ67911.1"/>
    <property type="molecule type" value="Genomic_DNA"/>
</dbReference>